<accession>A0ABP1HHY7</accession>
<name>A0ABP1HHY7_9EUKA</name>
<keyword evidence="2" id="KW-1185">Reference proteome</keyword>
<gene>
    <name evidence="1" type="ORF">HINF_LOCUS12580</name>
</gene>
<dbReference type="EMBL" id="CAXDID020000028">
    <property type="protein sequence ID" value="CAL5992427.1"/>
    <property type="molecule type" value="Genomic_DNA"/>
</dbReference>
<evidence type="ECO:0000313" key="1">
    <source>
        <dbReference type="EMBL" id="CAL5992427.1"/>
    </source>
</evidence>
<organism evidence="1 2">
    <name type="scientific">Hexamita inflata</name>
    <dbReference type="NCBI Taxonomy" id="28002"/>
    <lineage>
        <taxon>Eukaryota</taxon>
        <taxon>Metamonada</taxon>
        <taxon>Diplomonadida</taxon>
        <taxon>Hexamitidae</taxon>
        <taxon>Hexamitinae</taxon>
        <taxon>Hexamita</taxon>
    </lineage>
</organism>
<proteinExistence type="predicted"/>
<evidence type="ECO:0000313" key="2">
    <source>
        <dbReference type="Proteomes" id="UP001642409"/>
    </source>
</evidence>
<sequence length="675" mass="73686">MHNIAFNIHIQFITDYIFNQGEIVGKSLQKSIISLNNVCINDKATFGASDNINQTGLFGSLDGNISISNTQIIYIISSQSLFQNFGIIGNIGSGCIFGIFNSINIIFSLQQKTKYQMYENNVASLIGLSQAIRLSLNNIIFTDVNVSSNSNAAILCGNVKSANLIENKAIIINNANISSLSEQWSQSGGLVAWCQQANISFENIQINSSHFEAISTSTYQVFSSSVITNVSQSNILIKQCNIFNVTVFTQCDYESESAGLLAHSMQSSQRISQVQLMQTNISSNSFASRTSGLIVITFNSTTSISNSIVNSMQINSLYRVQSDFQAYWCLSSGIISHSINSQISILHVQVQNSHIQVSSKQRSCASGLFSFSEFSELDVHNIGLYYTIIWAQAEQQPYSAGIIAYNYGSQITYQNDSINEIHVKYCNINSTSLYNLSYAGGISAFDYYVQANISNIILQYTQLNAVGIQLVLIGGLSACIQTQSIVKLENINIINSQIIGHCQVDLYSGGIIGTLQNSQLVLSYSSVRNSNISAQVLNINIDTNRNCVVGGIIGYIYQSSAQLIDIQSVNNNLNSSGYITYVSALIGSQRGFSNLNSLVIQNSVIQSINIWYIGSYNLYGFAIEVQTPATTQISINITKTYSSGISTVNNVQITNCAQIQATIVNGEYVIPVNGC</sequence>
<reference evidence="1 2" key="1">
    <citation type="submission" date="2024-07" db="EMBL/GenBank/DDBJ databases">
        <authorList>
            <person name="Akdeniz Z."/>
        </authorList>
    </citation>
    <scope>NUCLEOTIDE SEQUENCE [LARGE SCALE GENOMIC DNA]</scope>
</reference>
<protein>
    <submittedName>
        <fullName evidence="1">Hypothetical_protein</fullName>
    </submittedName>
</protein>
<dbReference type="Proteomes" id="UP001642409">
    <property type="component" value="Unassembled WGS sequence"/>
</dbReference>
<comment type="caution">
    <text evidence="1">The sequence shown here is derived from an EMBL/GenBank/DDBJ whole genome shotgun (WGS) entry which is preliminary data.</text>
</comment>